<proteinExistence type="predicted"/>
<dbReference type="AlphaFoldDB" id="A0AA37WGT3"/>
<reference evidence="1" key="1">
    <citation type="journal article" date="2014" name="Int. J. Syst. Evol. Microbiol.">
        <title>Complete genome sequence of Corynebacterium casei LMG S-19264T (=DSM 44701T), isolated from a smear-ripened cheese.</title>
        <authorList>
            <consortium name="US DOE Joint Genome Institute (JGI-PGF)"/>
            <person name="Walter F."/>
            <person name="Albersmeier A."/>
            <person name="Kalinowski J."/>
            <person name="Ruckert C."/>
        </authorList>
    </citation>
    <scope>NUCLEOTIDE SEQUENCE</scope>
    <source>
        <strain evidence="1">NBRC 108769</strain>
    </source>
</reference>
<gene>
    <name evidence="1" type="ORF">GCM10007940_27500</name>
</gene>
<dbReference type="InterPro" id="IPR021457">
    <property type="entry name" value="DUF3108"/>
</dbReference>
<accession>A0AA37WGT3</accession>
<evidence type="ECO:0008006" key="3">
    <source>
        <dbReference type="Google" id="ProtNLM"/>
    </source>
</evidence>
<dbReference type="Proteomes" id="UP001156666">
    <property type="component" value="Unassembled WGS sequence"/>
</dbReference>
<evidence type="ECO:0000313" key="2">
    <source>
        <dbReference type="Proteomes" id="UP001156666"/>
    </source>
</evidence>
<evidence type="ECO:0000313" key="1">
    <source>
        <dbReference type="EMBL" id="GLR18135.1"/>
    </source>
</evidence>
<name>A0AA37WGT3_9BACT</name>
<dbReference type="EMBL" id="BSOH01000015">
    <property type="protein sequence ID" value="GLR18135.1"/>
    <property type="molecule type" value="Genomic_DNA"/>
</dbReference>
<organism evidence="1 2">
    <name type="scientific">Portibacter lacus</name>
    <dbReference type="NCBI Taxonomy" id="1099794"/>
    <lineage>
        <taxon>Bacteria</taxon>
        <taxon>Pseudomonadati</taxon>
        <taxon>Bacteroidota</taxon>
        <taxon>Saprospiria</taxon>
        <taxon>Saprospirales</taxon>
        <taxon>Haliscomenobacteraceae</taxon>
        <taxon>Portibacter</taxon>
    </lineage>
</organism>
<dbReference type="Pfam" id="PF11306">
    <property type="entry name" value="DUF3108"/>
    <property type="match status" value="1"/>
</dbReference>
<sequence length="265" mass="30947">MPSFLTEEEASYEDITNDDCNTVNNSFGQGEKIVYKVYYNWNFVWLSAGEVTFEVNETDHEYRISATGRTYSSYEWFFKVRDYYFTYLDKETLLPHTFIRDVQEGNYTLYDKVNFDQVAQQGTSKRGKTKEEAKLQTFEFDNCMHDMLSLIYKMRNLDYEHIGAGKSIPAKMFLDMETYELDIRMKGKVPKKWVKGLGYYNTFQISPELIAGEVFDEDAQMNIWVSDDENKIPLIIESPVSVGSVKVVLKEYSGLKHPFSSKVEK</sequence>
<comment type="caution">
    <text evidence="1">The sequence shown here is derived from an EMBL/GenBank/DDBJ whole genome shotgun (WGS) entry which is preliminary data.</text>
</comment>
<reference evidence="1" key="2">
    <citation type="submission" date="2023-01" db="EMBL/GenBank/DDBJ databases">
        <title>Draft genome sequence of Portibacter lacus strain NBRC 108769.</title>
        <authorList>
            <person name="Sun Q."/>
            <person name="Mori K."/>
        </authorList>
    </citation>
    <scope>NUCLEOTIDE SEQUENCE</scope>
    <source>
        <strain evidence="1">NBRC 108769</strain>
    </source>
</reference>
<protein>
    <recommendedName>
        <fullName evidence="3">DUF3108 domain-containing protein</fullName>
    </recommendedName>
</protein>
<keyword evidence="2" id="KW-1185">Reference proteome</keyword>